<dbReference type="OrthoDB" id="9766983at2"/>
<organism evidence="2 3">
    <name type="scientific">Ilumatobacter coccineus (strain NBRC 103263 / KCTC 29153 / YM16-304)</name>
    <dbReference type="NCBI Taxonomy" id="1313172"/>
    <lineage>
        <taxon>Bacteria</taxon>
        <taxon>Bacillati</taxon>
        <taxon>Actinomycetota</taxon>
        <taxon>Acidimicrobiia</taxon>
        <taxon>Acidimicrobiales</taxon>
        <taxon>Ilumatobacteraceae</taxon>
        <taxon>Ilumatobacter</taxon>
    </lineage>
</organism>
<keyword evidence="3" id="KW-1185">Reference proteome</keyword>
<dbReference type="Pfam" id="PF07969">
    <property type="entry name" value="Amidohydro_3"/>
    <property type="match status" value="1"/>
</dbReference>
<dbReference type="PANTHER" id="PTHR11647">
    <property type="entry name" value="HYDRANTOINASE/DIHYDROPYRIMIDINASE FAMILY MEMBER"/>
    <property type="match status" value="1"/>
</dbReference>
<feature type="domain" description="Amidohydrolase 3" evidence="1">
    <location>
        <begin position="48"/>
        <end position="557"/>
    </location>
</feature>
<dbReference type="PANTHER" id="PTHR11647:SF1">
    <property type="entry name" value="COLLAPSIN RESPONSE MEDIATOR PROTEIN"/>
    <property type="match status" value="1"/>
</dbReference>
<evidence type="ECO:0000313" key="3">
    <source>
        <dbReference type="Proteomes" id="UP000011863"/>
    </source>
</evidence>
<dbReference type="InterPro" id="IPR032466">
    <property type="entry name" value="Metal_Hydrolase"/>
</dbReference>
<protein>
    <recommendedName>
        <fullName evidence="1">Amidohydrolase 3 domain-containing protein</fullName>
    </recommendedName>
</protein>
<dbReference type="GO" id="GO:0005829">
    <property type="term" value="C:cytosol"/>
    <property type="evidence" value="ECO:0007669"/>
    <property type="project" value="TreeGrafter"/>
</dbReference>
<dbReference type="KEGG" id="aym:YM304_05490"/>
<dbReference type="AlphaFoldDB" id="A0A6C7E1Y8"/>
<accession>A0A6C7E1Y8</accession>
<dbReference type="RefSeq" id="WP_015440111.1">
    <property type="nucleotide sequence ID" value="NC_020520.1"/>
</dbReference>
<gene>
    <name evidence="2" type="ORF">YM304_05490</name>
</gene>
<sequence length="580" mass="62555">MSNDSFDVLISNGFIVDGTGAPGYYGDVGIRGGKIAETGRLAGRSAARTIDATGKIVAPGHVTQHTHYDAALFWDPYCLDSGGNGITTVVNANCGFGFAPVKPQDAERTMLMMSTTEQIPVSHQKSAMPWDWESFPDWMDRVQSLPKGLNVLTYLPLNPLLIYVMGVDAAKTRTPDEQEMAEIHRLINEAMDAGAIGISMSAMGAEGNSHVDYDGTSMPTDSMDHDAIVEICRAVVERGEGVIQVLSQIAIYGDRTITERLAELAQGSGVRVIHNAFLTSDQLEFMVPQDLAWLNEQRALGRDLTAGALVNRGWVEVGVRELDTAGGQFKGVRRIMACADDDEIRSLLGDQQFIDEFAAELDEATAATGASGLHGQTIIDVGGVAELEPLLGRTLADVAGEREVSVVAVLADLALRTDLDLQLKSGPIGATGPEQAMSYMDHCAVICGGSDGGAHTKAFGMGHYPTDLLIWMVREQGLRTIEDMHFQLSLKTARSVLIPDRGALIPGYWADVLVYDLDDLFFDMSRYDIVHDMPNGDWRRRGKAGGYRYIIVNGEVTHENGVSNGQTPGQVVHVTTGVAA</sequence>
<dbReference type="InterPro" id="IPR013108">
    <property type="entry name" value="Amidohydro_3"/>
</dbReference>
<dbReference type="Proteomes" id="UP000011863">
    <property type="component" value="Chromosome"/>
</dbReference>
<evidence type="ECO:0000259" key="1">
    <source>
        <dbReference type="Pfam" id="PF07969"/>
    </source>
</evidence>
<dbReference type="SUPFAM" id="SSF51338">
    <property type="entry name" value="Composite domain of metallo-dependent hydrolases"/>
    <property type="match status" value="1"/>
</dbReference>
<dbReference type="Gene3D" id="3.20.20.140">
    <property type="entry name" value="Metal-dependent hydrolases"/>
    <property type="match status" value="1"/>
</dbReference>
<reference evidence="2 3" key="1">
    <citation type="journal article" date="2013" name="Int. J. Syst. Evol. Microbiol.">
        <title>Ilumatobacter nonamiense sp. nov. and Ilumatobacter coccineum sp. nov., isolated from seashore sand.</title>
        <authorList>
            <person name="Matsumoto A."/>
            <person name="Kasai H."/>
            <person name="Matsuo Y."/>
            <person name="Shizuri Y."/>
            <person name="Ichikawa N."/>
            <person name="Fujita N."/>
            <person name="Omura S."/>
            <person name="Takahashi Y."/>
        </authorList>
    </citation>
    <scope>NUCLEOTIDE SEQUENCE [LARGE SCALE GENOMIC DNA]</scope>
    <source>
        <strain evidence="3">NBRC 103263 / KCTC 29153 / YM16-304</strain>
    </source>
</reference>
<dbReference type="SUPFAM" id="SSF51556">
    <property type="entry name" value="Metallo-dependent hydrolases"/>
    <property type="match status" value="1"/>
</dbReference>
<proteinExistence type="predicted"/>
<evidence type="ECO:0000313" key="2">
    <source>
        <dbReference type="EMBL" id="BAN00863.1"/>
    </source>
</evidence>
<dbReference type="InterPro" id="IPR011059">
    <property type="entry name" value="Metal-dep_hydrolase_composite"/>
</dbReference>
<name>A0A6C7E1Y8_ILUCY</name>
<dbReference type="EMBL" id="AP012057">
    <property type="protein sequence ID" value="BAN00863.1"/>
    <property type="molecule type" value="Genomic_DNA"/>
</dbReference>
<dbReference type="InterPro" id="IPR050378">
    <property type="entry name" value="Metallo-dep_Hydrolases_sf"/>
</dbReference>
<dbReference type="GO" id="GO:0016812">
    <property type="term" value="F:hydrolase activity, acting on carbon-nitrogen (but not peptide) bonds, in cyclic amides"/>
    <property type="evidence" value="ECO:0007669"/>
    <property type="project" value="TreeGrafter"/>
</dbReference>